<sequence>MGLTVGIYAYEQGYHNGNGLSAGLEGLSITVDVLMEKGSILRELQSPSHSVKVSLGRMSSTPADAYPFDPSRASASLRLVEGENALLERDFVLVAKDDGLDNPRALLEVHSTVPGQRALMATLVPQFSLPPAQPEIVFVIDRSGSMSDKIVTLQEALRIFLKSLPIGITLNICSFGSSFTFLWPTSRVYDASSLNDALHFVSTISANMGGTEMQSAVVAAVTNRLKGKDLEVILLTDGQIFNQQQLFNFVPTSAADNTARLFSLAIGDAASHSLVEGIARAGNGFSQSVIEYEELDSKVIRMLKGALIPHIFDYTLEVQYDGKDDDFEAVDTDEPMSDSETEVAAETPEASPQTTVQQPISFFDTSLKGSDAEFGSRQQADDKNVPNMLPPRALQAPYKIPSLYPFIRTTVYLLLDPRSSHRTP</sequence>
<dbReference type="PROSITE" id="PS50234">
    <property type="entry name" value="VWFA"/>
    <property type="match status" value="1"/>
</dbReference>
<accession>A0A1Q5UKA6</accession>
<feature type="region of interest" description="Disordered" evidence="1">
    <location>
        <begin position="326"/>
        <end position="357"/>
    </location>
</feature>
<comment type="caution">
    <text evidence="3">The sequence shown here is derived from an EMBL/GenBank/DDBJ whole genome shotgun (WGS) entry which is preliminary data.</text>
</comment>
<feature type="compositionally biased region" description="Acidic residues" evidence="1">
    <location>
        <begin position="326"/>
        <end position="343"/>
    </location>
</feature>
<keyword evidence="4" id="KW-1185">Reference proteome</keyword>
<dbReference type="Gene3D" id="3.40.50.410">
    <property type="entry name" value="von Willebrand factor, type A domain"/>
    <property type="match status" value="1"/>
</dbReference>
<dbReference type="Pfam" id="PF13768">
    <property type="entry name" value="VWA_3"/>
    <property type="match status" value="1"/>
</dbReference>
<dbReference type="SMART" id="SM00327">
    <property type="entry name" value="VWA"/>
    <property type="match status" value="1"/>
</dbReference>
<dbReference type="STRING" id="1316194.A0A1Q5UKA6"/>
<organism evidence="3 4">
    <name type="scientific">Penicillium subrubescens</name>
    <dbReference type="NCBI Taxonomy" id="1316194"/>
    <lineage>
        <taxon>Eukaryota</taxon>
        <taxon>Fungi</taxon>
        <taxon>Dikarya</taxon>
        <taxon>Ascomycota</taxon>
        <taxon>Pezizomycotina</taxon>
        <taxon>Eurotiomycetes</taxon>
        <taxon>Eurotiomycetidae</taxon>
        <taxon>Eurotiales</taxon>
        <taxon>Aspergillaceae</taxon>
        <taxon>Penicillium</taxon>
    </lineage>
</organism>
<feature type="domain" description="VWFA" evidence="2">
    <location>
        <begin position="135"/>
        <end position="311"/>
    </location>
</feature>
<dbReference type="InterPro" id="IPR002035">
    <property type="entry name" value="VWF_A"/>
</dbReference>
<evidence type="ECO:0000313" key="3">
    <source>
        <dbReference type="EMBL" id="OKP12918.1"/>
    </source>
</evidence>
<protein>
    <submittedName>
        <fullName evidence="3">von Willebrand factor A domain-containing protein</fullName>
    </submittedName>
</protein>
<dbReference type="InterPro" id="IPR036465">
    <property type="entry name" value="vWFA_dom_sf"/>
</dbReference>
<dbReference type="PANTHER" id="PTHR45737">
    <property type="entry name" value="VON WILLEBRAND FACTOR A DOMAIN-CONTAINING PROTEIN 5A"/>
    <property type="match status" value="1"/>
</dbReference>
<evidence type="ECO:0000313" key="4">
    <source>
        <dbReference type="Proteomes" id="UP000186955"/>
    </source>
</evidence>
<reference evidence="3 4" key="1">
    <citation type="submission" date="2016-10" db="EMBL/GenBank/DDBJ databases">
        <title>Genome sequence of the ascomycete fungus Penicillium subrubescens.</title>
        <authorList>
            <person name="De Vries R.P."/>
            <person name="Peng M."/>
            <person name="Dilokpimol A."/>
            <person name="Hilden K."/>
            <person name="Makela M.R."/>
            <person name="Grigoriev I."/>
            <person name="Riley R."/>
            <person name="Granchi Z."/>
        </authorList>
    </citation>
    <scope>NUCLEOTIDE SEQUENCE [LARGE SCALE GENOMIC DNA]</scope>
    <source>
        <strain evidence="3 4">CBS 132785</strain>
    </source>
</reference>
<gene>
    <name evidence="3" type="ORF">PENSUB_1361</name>
</gene>
<proteinExistence type="predicted"/>
<dbReference type="OrthoDB" id="1729737at2759"/>
<evidence type="ECO:0000259" key="2">
    <source>
        <dbReference type="PROSITE" id="PS50234"/>
    </source>
</evidence>
<evidence type="ECO:0000256" key="1">
    <source>
        <dbReference type="SAM" id="MobiDB-lite"/>
    </source>
</evidence>
<dbReference type="EMBL" id="MNBE01000166">
    <property type="protein sequence ID" value="OKP12918.1"/>
    <property type="molecule type" value="Genomic_DNA"/>
</dbReference>
<dbReference type="PANTHER" id="PTHR45737:SF6">
    <property type="entry name" value="VON WILLEBRAND FACTOR A DOMAIN-CONTAINING PROTEIN 5A"/>
    <property type="match status" value="1"/>
</dbReference>
<name>A0A1Q5UKA6_9EURO</name>
<dbReference type="SUPFAM" id="SSF53300">
    <property type="entry name" value="vWA-like"/>
    <property type="match status" value="1"/>
</dbReference>
<dbReference type="AlphaFoldDB" id="A0A1Q5UKA6"/>
<dbReference type="Proteomes" id="UP000186955">
    <property type="component" value="Unassembled WGS sequence"/>
</dbReference>